<feature type="compositionally biased region" description="Low complexity" evidence="1">
    <location>
        <begin position="2099"/>
        <end position="2114"/>
    </location>
</feature>
<dbReference type="InterPro" id="IPR001900">
    <property type="entry name" value="RNase_II/R"/>
</dbReference>
<feature type="compositionally biased region" description="Low complexity" evidence="1">
    <location>
        <begin position="2129"/>
        <end position="2138"/>
    </location>
</feature>
<dbReference type="GeneID" id="94427057"/>
<feature type="region of interest" description="Disordered" evidence="1">
    <location>
        <begin position="1454"/>
        <end position="1474"/>
    </location>
</feature>
<feature type="compositionally biased region" description="Low complexity" evidence="1">
    <location>
        <begin position="1015"/>
        <end position="1041"/>
    </location>
</feature>
<evidence type="ECO:0000256" key="1">
    <source>
        <dbReference type="SAM" id="MobiDB-lite"/>
    </source>
</evidence>
<feature type="compositionally biased region" description="Basic and acidic residues" evidence="1">
    <location>
        <begin position="1927"/>
        <end position="1964"/>
    </location>
</feature>
<dbReference type="SUPFAM" id="SSF50249">
    <property type="entry name" value="Nucleic acid-binding proteins"/>
    <property type="match status" value="2"/>
</dbReference>
<dbReference type="GO" id="GO:0000932">
    <property type="term" value="C:P-body"/>
    <property type="evidence" value="ECO:0007669"/>
    <property type="project" value="TreeGrafter"/>
</dbReference>
<name>A0A2C6L3I7_9APIC</name>
<feature type="domain" description="RNB" evidence="2">
    <location>
        <begin position="1389"/>
        <end position="2244"/>
    </location>
</feature>
<feature type="region of interest" description="Disordered" evidence="1">
    <location>
        <begin position="2630"/>
        <end position="2650"/>
    </location>
</feature>
<feature type="region of interest" description="Disordered" evidence="1">
    <location>
        <begin position="1289"/>
        <end position="1347"/>
    </location>
</feature>
<feature type="compositionally biased region" description="Basic and acidic residues" evidence="1">
    <location>
        <begin position="778"/>
        <end position="790"/>
    </location>
</feature>
<dbReference type="Pfam" id="PF00773">
    <property type="entry name" value="RNB"/>
    <property type="match status" value="3"/>
</dbReference>
<feature type="region of interest" description="Disordered" evidence="1">
    <location>
        <begin position="1234"/>
        <end position="1272"/>
    </location>
</feature>
<reference evidence="3 4" key="1">
    <citation type="journal article" date="2017" name="Int. J. Parasitol.">
        <title>The genome of the protozoan parasite Cystoisospora suis and a reverse vaccinology approach to identify vaccine candidates.</title>
        <authorList>
            <person name="Palmieri N."/>
            <person name="Shrestha A."/>
            <person name="Ruttkowski B."/>
            <person name="Beck T."/>
            <person name="Vogl C."/>
            <person name="Tomley F."/>
            <person name="Blake D.P."/>
            <person name="Joachim A."/>
        </authorList>
    </citation>
    <scope>NUCLEOTIDE SEQUENCE [LARGE SCALE GENOMIC DNA]</scope>
    <source>
        <strain evidence="3 4">Wien I</strain>
    </source>
</reference>
<organism evidence="3 4">
    <name type="scientific">Cystoisospora suis</name>
    <dbReference type="NCBI Taxonomy" id="483139"/>
    <lineage>
        <taxon>Eukaryota</taxon>
        <taxon>Sar</taxon>
        <taxon>Alveolata</taxon>
        <taxon>Apicomplexa</taxon>
        <taxon>Conoidasida</taxon>
        <taxon>Coccidia</taxon>
        <taxon>Eucoccidiorida</taxon>
        <taxon>Eimeriorina</taxon>
        <taxon>Sarcocystidae</taxon>
        <taxon>Cystoisospora</taxon>
    </lineage>
</organism>
<feature type="region of interest" description="Disordered" evidence="1">
    <location>
        <begin position="2472"/>
        <end position="2496"/>
    </location>
</feature>
<feature type="compositionally biased region" description="Low complexity" evidence="1">
    <location>
        <begin position="2516"/>
        <end position="2555"/>
    </location>
</feature>
<dbReference type="PANTHER" id="PTHR23355">
    <property type="entry name" value="RIBONUCLEASE"/>
    <property type="match status" value="1"/>
</dbReference>
<feature type="region of interest" description="Disordered" evidence="1">
    <location>
        <begin position="265"/>
        <end position="317"/>
    </location>
</feature>
<feature type="compositionally biased region" description="Basic and acidic residues" evidence="1">
    <location>
        <begin position="823"/>
        <end position="834"/>
    </location>
</feature>
<feature type="compositionally biased region" description="Basic and acidic residues" evidence="1">
    <location>
        <begin position="899"/>
        <end position="914"/>
    </location>
</feature>
<evidence type="ECO:0000313" key="4">
    <source>
        <dbReference type="Proteomes" id="UP000221165"/>
    </source>
</evidence>
<feature type="compositionally biased region" description="Basic and acidic residues" evidence="1">
    <location>
        <begin position="171"/>
        <end position="184"/>
    </location>
</feature>
<feature type="region of interest" description="Disordered" evidence="1">
    <location>
        <begin position="1010"/>
        <end position="1054"/>
    </location>
</feature>
<feature type="compositionally biased region" description="Basic and acidic residues" evidence="1">
    <location>
        <begin position="805"/>
        <end position="814"/>
    </location>
</feature>
<feature type="compositionally biased region" description="Polar residues" evidence="1">
    <location>
        <begin position="1239"/>
        <end position="1261"/>
    </location>
</feature>
<feature type="region of interest" description="Disordered" evidence="1">
    <location>
        <begin position="683"/>
        <end position="705"/>
    </location>
</feature>
<comment type="caution">
    <text evidence="3">The sequence shown here is derived from an EMBL/GenBank/DDBJ whole genome shotgun (WGS) entry which is preliminary data.</text>
</comment>
<gene>
    <name evidence="3" type="ORF">CSUI_003650</name>
</gene>
<evidence type="ECO:0000313" key="3">
    <source>
        <dbReference type="EMBL" id="PHJ22508.1"/>
    </source>
</evidence>
<feature type="compositionally biased region" description="Basic and acidic residues" evidence="1">
    <location>
        <begin position="2036"/>
        <end position="2045"/>
    </location>
</feature>
<feature type="region of interest" description="Disordered" evidence="1">
    <location>
        <begin position="2099"/>
        <end position="2143"/>
    </location>
</feature>
<accession>A0A2C6L3I7</accession>
<feature type="compositionally biased region" description="Low complexity" evidence="1">
    <location>
        <begin position="2562"/>
        <end position="2572"/>
    </location>
</feature>
<feature type="region of interest" description="Disordered" evidence="1">
    <location>
        <begin position="2388"/>
        <end position="2428"/>
    </location>
</feature>
<feature type="compositionally biased region" description="Basic and acidic residues" evidence="1">
    <location>
        <begin position="1289"/>
        <end position="1303"/>
    </location>
</feature>
<feature type="compositionally biased region" description="Basic and acidic residues" evidence="1">
    <location>
        <begin position="1457"/>
        <end position="1474"/>
    </location>
</feature>
<feature type="compositionally biased region" description="Low complexity" evidence="1">
    <location>
        <begin position="415"/>
        <end position="429"/>
    </location>
</feature>
<feature type="compositionally biased region" description="Basic and acidic residues" evidence="1">
    <location>
        <begin position="143"/>
        <end position="154"/>
    </location>
</feature>
<feature type="region of interest" description="Disordered" evidence="1">
    <location>
        <begin position="2516"/>
        <end position="2572"/>
    </location>
</feature>
<dbReference type="GO" id="GO:0000175">
    <property type="term" value="F:3'-5'-RNA exonuclease activity"/>
    <property type="evidence" value="ECO:0007669"/>
    <property type="project" value="TreeGrafter"/>
</dbReference>
<feature type="compositionally biased region" description="Low complexity" evidence="1">
    <location>
        <begin position="1891"/>
        <end position="1901"/>
    </location>
</feature>
<feature type="region of interest" description="Disordered" evidence="1">
    <location>
        <begin position="2181"/>
        <end position="2202"/>
    </location>
</feature>
<feature type="region of interest" description="Disordered" evidence="1">
    <location>
        <begin position="1821"/>
        <end position="1975"/>
    </location>
</feature>
<feature type="compositionally biased region" description="Basic and acidic residues" evidence="1">
    <location>
        <begin position="923"/>
        <end position="939"/>
    </location>
</feature>
<dbReference type="RefSeq" id="XP_067924185.1">
    <property type="nucleotide sequence ID" value="XM_068063846.1"/>
</dbReference>
<feature type="compositionally biased region" description="Basic and acidic residues" evidence="1">
    <location>
        <begin position="1831"/>
        <end position="1853"/>
    </location>
</feature>
<feature type="region of interest" description="Disordered" evidence="1">
    <location>
        <begin position="2033"/>
        <end position="2052"/>
    </location>
</feature>
<feature type="compositionally biased region" description="Polar residues" evidence="1">
    <location>
        <begin position="791"/>
        <end position="802"/>
    </location>
</feature>
<feature type="region of interest" description="Disordered" evidence="1">
    <location>
        <begin position="1070"/>
        <end position="1109"/>
    </location>
</feature>
<dbReference type="SMART" id="SM00955">
    <property type="entry name" value="RNB"/>
    <property type="match status" value="1"/>
</dbReference>
<feature type="region of interest" description="Disordered" evidence="1">
    <location>
        <begin position="394"/>
        <end position="478"/>
    </location>
</feature>
<feature type="compositionally biased region" description="Low complexity" evidence="1">
    <location>
        <begin position="718"/>
        <end position="744"/>
    </location>
</feature>
<protein>
    <submittedName>
        <fullName evidence="3">Rnb family domain-containing protein</fullName>
    </submittedName>
</protein>
<feature type="compositionally biased region" description="Low complexity" evidence="1">
    <location>
        <begin position="272"/>
        <end position="312"/>
    </location>
</feature>
<dbReference type="OrthoDB" id="372421at2759"/>
<feature type="compositionally biased region" description="Basic and acidic residues" evidence="1">
    <location>
        <begin position="1311"/>
        <end position="1331"/>
    </location>
</feature>
<feature type="region of interest" description="Disordered" evidence="1">
    <location>
        <begin position="899"/>
        <end position="963"/>
    </location>
</feature>
<dbReference type="InterPro" id="IPR050180">
    <property type="entry name" value="RNR_Ribonuclease"/>
</dbReference>
<dbReference type="GO" id="GO:0003723">
    <property type="term" value="F:RNA binding"/>
    <property type="evidence" value="ECO:0007669"/>
    <property type="project" value="InterPro"/>
</dbReference>
<dbReference type="PANTHER" id="PTHR23355:SF9">
    <property type="entry name" value="DIS3-LIKE EXONUCLEASE 2"/>
    <property type="match status" value="1"/>
</dbReference>
<dbReference type="VEuPathDB" id="ToxoDB:CSUI_003650"/>
<feature type="compositionally biased region" description="Low complexity" evidence="1">
    <location>
        <begin position="190"/>
        <end position="218"/>
    </location>
</feature>
<dbReference type="Gene3D" id="2.40.50.690">
    <property type="match status" value="1"/>
</dbReference>
<keyword evidence="4" id="KW-1185">Reference proteome</keyword>
<evidence type="ECO:0000259" key="2">
    <source>
        <dbReference type="SMART" id="SM00955"/>
    </source>
</evidence>
<feature type="region of interest" description="Disordered" evidence="1">
    <location>
        <begin position="718"/>
        <end position="834"/>
    </location>
</feature>
<proteinExistence type="predicted"/>
<dbReference type="InterPro" id="IPR012340">
    <property type="entry name" value="NA-bd_OB-fold"/>
</dbReference>
<feature type="region of interest" description="Disordered" evidence="1">
    <location>
        <begin position="136"/>
        <end position="222"/>
    </location>
</feature>
<dbReference type="Proteomes" id="UP000221165">
    <property type="component" value="Unassembled WGS sequence"/>
</dbReference>
<feature type="compositionally biased region" description="Basic and acidic residues" evidence="1">
    <location>
        <begin position="2388"/>
        <end position="2424"/>
    </location>
</feature>
<sequence>MMRPVSSECSRRGCCMCSSTVLPLTGRPLHHNSFSRASHRKLVCAHSHPAEKKNRRRFCSSSSPSFHFDGDLIIQRRAHNGSRSVLSCVSPSFSEESSGQTTLSLLLSSRSISAKSQQPERRRRSEAPCDYVRSDAEECQEVMQKDETKQRGRIAEAIYEDTNGQRNRGGASHEEIERGQEKESATPNVSCSSSSSALPPSCSLRSVSSSMSTPLLHSKGQSHQREQCVDKLIQEQAYLIQLVQQIRSLHQTLLRYSYYYENNGRKTEGRTSSFPSSSSGVCPPSSHSPSVPSSPTPYIHSSGPSASPSHAGLDPSASCPHPCRVSFPSYRHPAPPTSPSGHIMTPSPRLVGESPCQENRFVSSPFLQTIDLQTSSASSSSPVMPFLQTPSLHSHGTASPFLSTSSSWGDGGACSRPSASSASSPLSSRKGNKRSFINRGVSSHLQAGEETRAPPSVHTPGSTTSSRSPPPRRRRAGVGGCLRVSSSFSPVKFCSQTEAHTTVKEVMNTAIREKQGMIGEEETKQEERRGRKGRIPVARSHFEGDSITFESHWSEKGVKDGLEKGMLIIGLLQIAAFQTDRAVVLVNPEHCPDAIRASVPYKEVHLHSPLSPPLLFSKDTRSSTDSDLQSKYFSPQDPSTKTYLQFSLGGFVARNRALHGDLVAVTFFPRFYSEHLLSLRGVLTSPSPSSLSSPTTTTTIPTSSSSCCLSSVSSARSSPPSLSLHNSDSSSSSPCPGSTTSLTPHSFSDTEDACLPSSFSVSKADGTVGQVGRIGQTEGEREEPKSEDPSSRQVLKESSLQTAHGCEEQQHSSRENNTQKTAGDSKEPVKCGKDQQKKLEYLSTGRVVRILARSRDTSRLVCVIPPQYDTLRKFLSSRSLVASTPTSGGMTGVEGYDAAKHGDKHGQEKEEKGRNVGRRKERTMRENHRSTMKSQDNRDVASCSSNVDAGGERGGNGDRYTGNLYLKAQPRDSRLPPFLIPVASLFESLPSDKQFNPGPDAFSLLASHDSRSSDRCSSSLPPPFSSSSSSLPCSSSVSLPSLKDERGSMKSRLHPTPLLRSILTVWAGSQESEKDNSSVPDRYSDATISPSLSPSPASPTSSPFSSPSASSSSCSPSSFSSSSLSSALVVIGRGGWGSRYACPLGVIDETSRCLGGKGEEDILGEALSTLHMQGLIHAEGFPQEILQNLEERLSKSTGSKTSGRKPLWLVEAENDNYRLDCRPHLRIDDSQRGLEMKGDNNTQVECRSRSSRTNLVSNRNLEMSEDVSGGEKEVKIRRKDILCKGEETQRIEEQVERRAEKRSASTQIDSLDERRKTEKKEEQARGYLPDKNEEEQSPSEQHHDRLQPSCLRASSSLEGSPLSSFPSLNISFYASSPPSSLSSSVRPVEYSTSSLRAFTIDPPTAKDLDDAISIVLRKGLSSCPSSASSKNGCEASTYGREDLSDSCYLQALQGSETNREQTDGEKEEKRHKEQTTFEIGVHVADVSHFVQEGSDLDAAAAERATTVYLDAKVFPMLPSPLSEGVCSLLPNEDRLAFSMFMALDENGELLSRPSPLLVKTLIKTECRLDYSQVDAFLGTLRRSLAKAPCLCTSPAPRHLRYSTSSLSIREDRQKSVGDLRKLHSASPEYFSLENPLLWNLLISHAPPFSYSRNPYRSSPTCHPSFIGDKECGRALNSLEKNSHEEDRCRETEIVVKEDEKWLVKNTEEWRQRKSDLSGVLQSTAQDFGIPCEISRDILILHLLTSRRKALRREQGALHLSSAGKLSMYIEPHPVHLKPKRLHIIEENHSLSHALVEECMILANHCVAREILSAGTRALGRQQHARRGGTHGLHEESSRDTRLKERENRQHAEIQEQQWRYTRDDQTSPFSFTERTEGNGLSAKKDEKSKEQSQVVLSSDVSFDVKSKSNDEEEEDRNRSRRSLRMSRKTDDPDGQGRREEDKEEQERKKGREVGSRTLNEEEGRTGGTSENLPLLSPQQESVFGGLLRQHSNSNFEAVKYLRSLMGASLWSEFCREEKNKLVSRTCTDACTEEEQEKQKEEKDEEQREDDQQDLKGVLLGHVLEFCSSRMDAPVYNALCFSVLQEYFSQAQYVSPMMSLKSASPSSSEQPSSLSSKEKRVRTDRREEPSSSSATTTTSLYLSRNVAHESDAASGKGGIVEMAQDEKDYGTKATQHSHARDDFLSSFSHPPDQKHHHNGSNAPIPLDSQFSHWALNLSSYMHFTSPIRRYADLHIHRILSKYLRGDDLTVPIDTLQRACKQCNENSRKADEAQMTFRSWYFNAYLRRHQPEGLLYSHATILKIILPSHFSKSKENADDGVEHLQQQPTSQGVPIAATSILHQVETQETVTPLSTPIEGRGTENMDEDQHFNKIDCDKRLGDVLRTKETLHNHGDDDKKENKLKLEERAVDTDGGEEEKTTSKEGKNAAAVNSEKNKAALVIYIPLLQSTRSMSLATLGLEHVDDVDEVCEDTREKKQGWVRQEERENNPKADNKNRGCNEVTSIHVRRLVLPLASSLPSPSHPLVDSTIPTTPSPPSLSYSSSHPPVTVFSSLSSSPAPPSSPSCSCSSSSTSMSAESKSLLQGSFSREVWREEETRKLRVLQRIQVLIVPGESQWTVRLPFWKRVEEETAGEKDDIQDISSDDRTCGRTQ</sequence>
<dbReference type="GO" id="GO:0006402">
    <property type="term" value="P:mRNA catabolic process"/>
    <property type="evidence" value="ECO:0007669"/>
    <property type="project" value="TreeGrafter"/>
</dbReference>
<feature type="compositionally biased region" description="Low complexity" evidence="1">
    <location>
        <begin position="1089"/>
        <end position="1109"/>
    </location>
</feature>
<dbReference type="EMBL" id="MIGC01001651">
    <property type="protein sequence ID" value="PHJ22508.1"/>
    <property type="molecule type" value="Genomic_DNA"/>
</dbReference>
<feature type="compositionally biased region" description="Polar residues" evidence="1">
    <location>
        <begin position="394"/>
        <end position="408"/>
    </location>
</feature>